<accession>A0ABY7TGG6</accession>
<gene>
    <name evidence="1" type="ORF">PQ455_11790</name>
</gene>
<organism evidence="1 2">
    <name type="scientific">Sphingomonas naphthae</name>
    <dbReference type="NCBI Taxonomy" id="1813468"/>
    <lineage>
        <taxon>Bacteria</taxon>
        <taxon>Pseudomonadati</taxon>
        <taxon>Pseudomonadota</taxon>
        <taxon>Alphaproteobacteria</taxon>
        <taxon>Sphingomonadales</taxon>
        <taxon>Sphingomonadaceae</taxon>
        <taxon>Sphingomonas</taxon>
    </lineage>
</organism>
<proteinExistence type="predicted"/>
<dbReference type="Proteomes" id="UP001220395">
    <property type="component" value="Chromosome"/>
</dbReference>
<dbReference type="EMBL" id="CP117411">
    <property type="protein sequence ID" value="WCT72318.1"/>
    <property type="molecule type" value="Genomic_DNA"/>
</dbReference>
<dbReference type="RefSeq" id="WP_273686275.1">
    <property type="nucleotide sequence ID" value="NZ_CP117411.1"/>
</dbReference>
<reference evidence="1 2" key="1">
    <citation type="submission" date="2023-02" db="EMBL/GenBank/DDBJ databases">
        <title>Genome sequence of Sphingomonas naphthae.</title>
        <authorList>
            <person name="Kim S."/>
            <person name="Heo J."/>
            <person name="Kwon S.-W."/>
        </authorList>
    </citation>
    <scope>NUCLEOTIDE SEQUENCE [LARGE SCALE GENOMIC DNA]</scope>
    <source>
        <strain evidence="1 2">KACC 18716</strain>
    </source>
</reference>
<name>A0ABY7TGG6_9SPHN</name>
<keyword evidence="2" id="KW-1185">Reference proteome</keyword>
<evidence type="ECO:0008006" key="3">
    <source>
        <dbReference type="Google" id="ProtNLM"/>
    </source>
</evidence>
<sequence>MNPFEMVVLIVAITAIASIFRAKYGNGRKCRTGERDDQIVDYRDPDADRLRDEVSVLKERIHVLERIVTDGDQRRTQSLEREIDALRDKK</sequence>
<evidence type="ECO:0000313" key="1">
    <source>
        <dbReference type="EMBL" id="WCT72318.1"/>
    </source>
</evidence>
<protein>
    <recommendedName>
        <fullName evidence="3">Envelope stress response membrane protein PspB</fullName>
    </recommendedName>
</protein>
<evidence type="ECO:0000313" key="2">
    <source>
        <dbReference type="Proteomes" id="UP001220395"/>
    </source>
</evidence>